<gene>
    <name evidence="2" type="ORF">AVDCRST_MAG67-2578</name>
</gene>
<organism evidence="2">
    <name type="scientific">uncultured Solirubrobacteraceae bacterium</name>
    <dbReference type="NCBI Taxonomy" id="1162706"/>
    <lineage>
        <taxon>Bacteria</taxon>
        <taxon>Bacillati</taxon>
        <taxon>Actinomycetota</taxon>
        <taxon>Thermoleophilia</taxon>
        <taxon>Solirubrobacterales</taxon>
        <taxon>Solirubrobacteraceae</taxon>
        <taxon>environmental samples</taxon>
    </lineage>
</organism>
<keyword evidence="1" id="KW-0812">Transmembrane</keyword>
<dbReference type="AlphaFoldDB" id="A0A6J4SXN9"/>
<protein>
    <submittedName>
        <fullName evidence="2">Uncharacterized protein</fullName>
    </submittedName>
</protein>
<accession>A0A6J4SXN9</accession>
<dbReference type="EMBL" id="CADCVQ010000104">
    <property type="protein sequence ID" value="CAA9508494.1"/>
    <property type="molecule type" value="Genomic_DNA"/>
</dbReference>
<name>A0A6J4SXN9_9ACTN</name>
<sequence>MLATVADGDVIIEHPNRDKPESHTARALVVGLLLVSAAVLAVATAGGWSKIQGAKPLHVAYVLIYLLLAFYIARWRSGLLPVAASFAIILLIFCAISGPQWFSRDKPGLEDPLLDESVVGVLTLLLVPLQVLLIAVAARGFSQKWSVEVEQRRDGLQPYVAQSR</sequence>
<feature type="transmembrane region" description="Helical" evidence="1">
    <location>
        <begin position="54"/>
        <end position="72"/>
    </location>
</feature>
<reference evidence="2" key="1">
    <citation type="submission" date="2020-02" db="EMBL/GenBank/DDBJ databases">
        <authorList>
            <person name="Meier V. D."/>
        </authorList>
    </citation>
    <scope>NUCLEOTIDE SEQUENCE</scope>
    <source>
        <strain evidence="2">AVDCRST_MAG67</strain>
    </source>
</reference>
<keyword evidence="1" id="KW-1133">Transmembrane helix</keyword>
<keyword evidence="1" id="KW-0472">Membrane</keyword>
<feature type="transmembrane region" description="Helical" evidence="1">
    <location>
        <begin position="27"/>
        <end position="48"/>
    </location>
</feature>
<evidence type="ECO:0000313" key="2">
    <source>
        <dbReference type="EMBL" id="CAA9508494.1"/>
    </source>
</evidence>
<feature type="transmembrane region" description="Helical" evidence="1">
    <location>
        <begin position="79"/>
        <end position="98"/>
    </location>
</feature>
<evidence type="ECO:0000256" key="1">
    <source>
        <dbReference type="SAM" id="Phobius"/>
    </source>
</evidence>
<feature type="transmembrane region" description="Helical" evidence="1">
    <location>
        <begin position="118"/>
        <end position="138"/>
    </location>
</feature>
<proteinExistence type="predicted"/>